<accession>A0A401RCQ5</accession>
<proteinExistence type="predicted"/>
<evidence type="ECO:0000313" key="1">
    <source>
        <dbReference type="EMBL" id="GCB95397.1"/>
    </source>
</evidence>
<organism evidence="1 2">
    <name type="scientific">Streptomyces noursei</name>
    <name type="common">Streptomyces albulus</name>
    <dbReference type="NCBI Taxonomy" id="1971"/>
    <lineage>
        <taxon>Bacteria</taxon>
        <taxon>Bacillati</taxon>
        <taxon>Actinomycetota</taxon>
        <taxon>Actinomycetes</taxon>
        <taxon>Kitasatosporales</taxon>
        <taxon>Streptomycetaceae</taxon>
        <taxon>Streptomyces</taxon>
    </lineage>
</organism>
<sequence length="53" mass="5697">MPAVRVVDEHCAGHGRFPAGRALRTAAGGRTQRTAGPARRPWLRFATLLEEAG</sequence>
<gene>
    <name evidence="1" type="ORF">SALB_08201</name>
</gene>
<protein>
    <submittedName>
        <fullName evidence="1">Uncharacterized protein</fullName>
    </submittedName>
</protein>
<evidence type="ECO:0000313" key="2">
    <source>
        <dbReference type="Proteomes" id="UP000288351"/>
    </source>
</evidence>
<comment type="caution">
    <text evidence="1">The sequence shown here is derived from an EMBL/GenBank/DDBJ whole genome shotgun (WGS) entry which is preliminary data.</text>
</comment>
<reference evidence="1 2" key="1">
    <citation type="journal article" date="2019" name="Microbiol. Resour. Announc.">
        <title>Draft Genome Sequence of the Most Traditional epsilon-Poly-l-Lysine Producer, Streptomyces albulus NBRC14147.</title>
        <authorList>
            <person name="Yamanaka K."/>
            <person name="Hamano Y."/>
        </authorList>
    </citation>
    <scope>NUCLEOTIDE SEQUENCE [LARGE SCALE GENOMIC DNA]</scope>
    <source>
        <strain evidence="1 2">NBRC 14147</strain>
    </source>
</reference>
<dbReference type="Proteomes" id="UP000288351">
    <property type="component" value="Unassembled WGS sequence"/>
</dbReference>
<dbReference type="AlphaFoldDB" id="A0A401RCQ5"/>
<dbReference type="EMBL" id="BHXC01000007">
    <property type="protein sequence ID" value="GCB95397.1"/>
    <property type="molecule type" value="Genomic_DNA"/>
</dbReference>
<name>A0A401RCQ5_STRNR</name>